<evidence type="ECO:0000313" key="6">
    <source>
        <dbReference type="EMBL" id="CAA6802892.1"/>
    </source>
</evidence>
<accession>A0A6S6SHR9</accession>
<name>A0A6S6SHR9_9BACT</name>
<dbReference type="Gene3D" id="3.40.30.10">
    <property type="entry name" value="Glutaredoxin"/>
    <property type="match status" value="1"/>
</dbReference>
<dbReference type="PROSITE" id="PS51352">
    <property type="entry name" value="THIOREDOXIN_2"/>
    <property type="match status" value="1"/>
</dbReference>
<comment type="subcellular location">
    <subcellularLocation>
        <location evidence="1">Cell envelope</location>
    </subcellularLocation>
</comment>
<dbReference type="SUPFAM" id="SSF52833">
    <property type="entry name" value="Thioredoxin-like"/>
    <property type="match status" value="1"/>
</dbReference>
<keyword evidence="3" id="KW-1015">Disulfide bond</keyword>
<dbReference type="InterPro" id="IPR036249">
    <property type="entry name" value="Thioredoxin-like_sf"/>
</dbReference>
<dbReference type="PANTHER" id="PTHR42852">
    <property type="entry name" value="THIOL:DISULFIDE INTERCHANGE PROTEIN DSBE"/>
    <property type="match status" value="1"/>
</dbReference>
<dbReference type="InterPro" id="IPR017937">
    <property type="entry name" value="Thioredoxin_CS"/>
</dbReference>
<evidence type="ECO:0000259" key="5">
    <source>
        <dbReference type="PROSITE" id="PS51352"/>
    </source>
</evidence>
<feature type="domain" description="Thioredoxin" evidence="5">
    <location>
        <begin position="29"/>
        <end position="175"/>
    </location>
</feature>
<organism evidence="6">
    <name type="scientific">uncultured Aureispira sp</name>
    <dbReference type="NCBI Taxonomy" id="1331704"/>
    <lineage>
        <taxon>Bacteria</taxon>
        <taxon>Pseudomonadati</taxon>
        <taxon>Bacteroidota</taxon>
        <taxon>Saprospiria</taxon>
        <taxon>Saprospirales</taxon>
        <taxon>Saprospiraceae</taxon>
        <taxon>Aureispira</taxon>
        <taxon>environmental samples</taxon>
    </lineage>
</organism>
<proteinExistence type="predicted"/>
<reference evidence="6" key="1">
    <citation type="submission" date="2020-01" db="EMBL/GenBank/DDBJ databases">
        <authorList>
            <person name="Meier V. D."/>
            <person name="Meier V D."/>
        </authorList>
    </citation>
    <scope>NUCLEOTIDE SEQUENCE</scope>
    <source>
        <strain evidence="6">HLG_WM_MAG_10</strain>
    </source>
</reference>
<evidence type="ECO:0000256" key="3">
    <source>
        <dbReference type="ARBA" id="ARBA00023157"/>
    </source>
</evidence>
<dbReference type="InterPro" id="IPR050553">
    <property type="entry name" value="Thioredoxin_ResA/DsbE_sf"/>
</dbReference>
<sequence>MKKLKDLLLLPVIFFLVWGALKIYRIPGQSKGAMAPDFVGYMADGDSLRLSDFKGQLVLLDFWGSWCGPCRQHNKELVPFYKKYQGVSFQEERNFTIISVGIETNKNSWLAAIKKDNLEWKNHISDINRLKDHVALEYGIKEIPNTFLIDGTGQIIGVNLSIEKLDEILAKRRQK</sequence>
<dbReference type="InterPro" id="IPR012336">
    <property type="entry name" value="Thioredoxin-like_fold"/>
</dbReference>
<dbReference type="PANTHER" id="PTHR42852:SF6">
    <property type="entry name" value="THIOL:DISULFIDE INTERCHANGE PROTEIN DSBE"/>
    <property type="match status" value="1"/>
</dbReference>
<dbReference type="GO" id="GO:0030313">
    <property type="term" value="C:cell envelope"/>
    <property type="evidence" value="ECO:0007669"/>
    <property type="project" value="UniProtKB-SubCell"/>
</dbReference>
<gene>
    <name evidence="6" type="ORF">HELGO_WM12048</name>
</gene>
<evidence type="ECO:0000256" key="1">
    <source>
        <dbReference type="ARBA" id="ARBA00004196"/>
    </source>
</evidence>
<dbReference type="PROSITE" id="PS00194">
    <property type="entry name" value="THIOREDOXIN_1"/>
    <property type="match status" value="1"/>
</dbReference>
<dbReference type="GO" id="GO:0017004">
    <property type="term" value="P:cytochrome complex assembly"/>
    <property type="evidence" value="ECO:0007669"/>
    <property type="project" value="UniProtKB-KW"/>
</dbReference>
<keyword evidence="4" id="KW-0676">Redox-active center</keyword>
<dbReference type="InterPro" id="IPR013766">
    <property type="entry name" value="Thioredoxin_domain"/>
</dbReference>
<dbReference type="AlphaFoldDB" id="A0A6S6SHR9"/>
<protein>
    <submittedName>
        <fullName evidence="6">Thioredoxin family protein</fullName>
    </submittedName>
</protein>
<dbReference type="Pfam" id="PF13905">
    <property type="entry name" value="Thioredoxin_8"/>
    <property type="match status" value="1"/>
</dbReference>
<dbReference type="CDD" id="cd02966">
    <property type="entry name" value="TlpA_like_family"/>
    <property type="match status" value="1"/>
</dbReference>
<evidence type="ECO:0000256" key="4">
    <source>
        <dbReference type="ARBA" id="ARBA00023284"/>
    </source>
</evidence>
<dbReference type="EMBL" id="CACVAQ010000080">
    <property type="protein sequence ID" value="CAA6802892.1"/>
    <property type="molecule type" value="Genomic_DNA"/>
</dbReference>
<evidence type="ECO:0000256" key="2">
    <source>
        <dbReference type="ARBA" id="ARBA00022748"/>
    </source>
</evidence>
<keyword evidence="2" id="KW-0201">Cytochrome c-type biogenesis</keyword>